<evidence type="ECO:0000313" key="14">
    <source>
        <dbReference type="Proteomes" id="UP000287872"/>
    </source>
</evidence>
<gene>
    <name evidence="13" type="ORF">Ctaglu_23200</name>
</gene>
<dbReference type="PROSITE" id="PS51257">
    <property type="entry name" value="PROKAR_LIPOPROTEIN"/>
    <property type="match status" value="1"/>
</dbReference>
<proteinExistence type="inferred from homology"/>
<dbReference type="InterPro" id="IPR024932">
    <property type="entry name" value="ApbE"/>
</dbReference>
<comment type="function">
    <text evidence="12">Flavin transferase that catalyzes the transfer of the FMN moiety of FAD and its covalent binding to the hydroxyl group of a threonine residue in a target flavoprotein.</text>
</comment>
<feature type="binding site" evidence="11">
    <location>
        <position position="180"/>
    </location>
    <ligand>
        <name>Mg(2+)</name>
        <dbReference type="ChEBI" id="CHEBI:18420"/>
    </ligand>
</feature>
<evidence type="ECO:0000256" key="11">
    <source>
        <dbReference type="PIRSR" id="PIRSR006268-2"/>
    </source>
</evidence>
<dbReference type="Pfam" id="PF02424">
    <property type="entry name" value="ApbE"/>
    <property type="match status" value="1"/>
</dbReference>
<dbReference type="GO" id="GO:0046872">
    <property type="term" value="F:metal ion binding"/>
    <property type="evidence" value="ECO:0007669"/>
    <property type="project" value="UniProtKB-UniRule"/>
</dbReference>
<comment type="caution">
    <text evidence="13">The sequence shown here is derived from an EMBL/GenBank/DDBJ whole genome shotgun (WGS) entry which is preliminary data.</text>
</comment>
<keyword evidence="12" id="KW-0997">Cell inner membrane</keyword>
<keyword evidence="12" id="KW-1003">Cell membrane</keyword>
<keyword evidence="5 10" id="KW-0479">Metal-binding</keyword>
<dbReference type="GO" id="GO:0016740">
    <property type="term" value="F:transferase activity"/>
    <property type="evidence" value="ECO:0007669"/>
    <property type="project" value="UniProtKB-UniRule"/>
</dbReference>
<keyword evidence="6 10" id="KW-0274">FAD</keyword>
<evidence type="ECO:0000256" key="9">
    <source>
        <dbReference type="ARBA" id="ARBA00048540"/>
    </source>
</evidence>
<feature type="binding site" evidence="11">
    <location>
        <position position="298"/>
    </location>
    <ligand>
        <name>Mg(2+)</name>
        <dbReference type="ChEBI" id="CHEBI:18420"/>
    </ligand>
</feature>
<organism evidence="13 14">
    <name type="scientific">Clostridium tagluense</name>
    <dbReference type="NCBI Taxonomy" id="360422"/>
    <lineage>
        <taxon>Bacteria</taxon>
        <taxon>Bacillati</taxon>
        <taxon>Bacillota</taxon>
        <taxon>Clostridia</taxon>
        <taxon>Eubacteriales</taxon>
        <taxon>Clostridiaceae</taxon>
        <taxon>Clostridium</taxon>
    </lineage>
</organism>
<feature type="binding site" evidence="11">
    <location>
        <position position="294"/>
    </location>
    <ligand>
        <name>Mg(2+)</name>
        <dbReference type="ChEBI" id="CHEBI:18420"/>
    </ligand>
</feature>
<evidence type="ECO:0000256" key="2">
    <source>
        <dbReference type="ARBA" id="ARBA00016337"/>
    </source>
</evidence>
<accession>A0A401UMC9</accession>
<dbReference type="PIRSF" id="PIRSF006268">
    <property type="entry name" value="ApbE"/>
    <property type="match status" value="1"/>
</dbReference>
<dbReference type="EC" id="2.7.1.180" evidence="1 10"/>
<dbReference type="InterPro" id="IPR003374">
    <property type="entry name" value="ApbE-like_sf"/>
</dbReference>
<dbReference type="RefSeq" id="WP_125001764.1">
    <property type="nucleotide sequence ID" value="NZ_BHYK01000011.1"/>
</dbReference>
<dbReference type="Gene3D" id="3.10.520.10">
    <property type="entry name" value="ApbE-like domains"/>
    <property type="match status" value="1"/>
</dbReference>
<evidence type="ECO:0000256" key="4">
    <source>
        <dbReference type="ARBA" id="ARBA00022679"/>
    </source>
</evidence>
<evidence type="ECO:0000256" key="1">
    <source>
        <dbReference type="ARBA" id="ARBA00011955"/>
    </source>
</evidence>
<dbReference type="PANTHER" id="PTHR30040:SF2">
    <property type="entry name" value="FAD:PROTEIN FMN TRANSFERASE"/>
    <property type="match status" value="1"/>
</dbReference>
<protein>
    <recommendedName>
        <fullName evidence="2 10">FAD:protein FMN transferase</fullName>
        <ecNumber evidence="1 10">2.7.1.180</ecNumber>
    </recommendedName>
    <alternativeName>
        <fullName evidence="8 10">Flavin transferase</fullName>
    </alternativeName>
</protein>
<keyword evidence="4 10" id="KW-0808">Transferase</keyword>
<sequence length="350" mass="38109">MIFSSKNKKFKIIAISIVLAITLSACSKKVTKPVEPISSTEFLMGTVCTIKIYDKSSTKVLDSAFKRIREIEDKMSINKEASEVIDINNAAGEKPIKISDGTVEVLKEGLKFAGLTGGKMDITVGPLVKLWGIGTDAARVPSKGEIQEKKALINYKNLILDEKNKTAFLKNKGMIIDLGAIAKGYTADEVSKVLKDNGVEHAIINLGGNVFAMGKNITGTPWKIGIQDPFTQRGDIIGMIQVENKSIVTSGIYERYFEKDGKKYHHILSTSTGYPCDNSIAGVSIVSEKSIDGDALSTSVFSLGLEDGMKFINTMPGVEGIFITKDKQVYTTTGLKDKFKITNAEFTLKN</sequence>
<evidence type="ECO:0000256" key="12">
    <source>
        <dbReference type="RuleBase" id="RU363002"/>
    </source>
</evidence>
<evidence type="ECO:0000256" key="10">
    <source>
        <dbReference type="PIRNR" id="PIRNR006268"/>
    </source>
</evidence>
<dbReference type="OrthoDB" id="9778595at2"/>
<keyword evidence="7 10" id="KW-0460">Magnesium</keyword>
<evidence type="ECO:0000313" key="13">
    <source>
        <dbReference type="EMBL" id="GCD10697.1"/>
    </source>
</evidence>
<keyword evidence="12" id="KW-0449">Lipoprotein</keyword>
<evidence type="ECO:0000256" key="3">
    <source>
        <dbReference type="ARBA" id="ARBA00022630"/>
    </source>
</evidence>
<reference evidence="13 14" key="1">
    <citation type="submission" date="2018-11" db="EMBL/GenBank/DDBJ databases">
        <title>Genome sequencing and assembly of Clostridium tagluense strain A121.</title>
        <authorList>
            <person name="Murakami T."/>
            <person name="Segawa T."/>
            <person name="Shcherbakova V.A."/>
            <person name="Mori H."/>
            <person name="Yoshimura Y."/>
        </authorList>
    </citation>
    <scope>NUCLEOTIDE SEQUENCE [LARGE SCALE GENOMIC DNA]</scope>
    <source>
        <strain evidence="13 14">A121</strain>
    </source>
</reference>
<keyword evidence="3 10" id="KW-0285">Flavoprotein</keyword>
<dbReference type="SUPFAM" id="SSF143631">
    <property type="entry name" value="ApbE-like"/>
    <property type="match status" value="1"/>
</dbReference>
<dbReference type="Proteomes" id="UP000287872">
    <property type="component" value="Unassembled WGS sequence"/>
</dbReference>
<dbReference type="GO" id="GO:0005886">
    <property type="term" value="C:plasma membrane"/>
    <property type="evidence" value="ECO:0007669"/>
    <property type="project" value="UniProtKB-SubCell"/>
</dbReference>
<dbReference type="PANTHER" id="PTHR30040">
    <property type="entry name" value="THIAMINE BIOSYNTHESIS LIPOPROTEIN APBE"/>
    <property type="match status" value="1"/>
</dbReference>
<comment type="cofactor">
    <cofactor evidence="11">
        <name>Mg(2+)</name>
        <dbReference type="ChEBI" id="CHEBI:18420"/>
    </cofactor>
    <cofactor evidence="11">
        <name>Mn(2+)</name>
        <dbReference type="ChEBI" id="CHEBI:29035"/>
    </cofactor>
    <text evidence="11">Magnesium. Can also use manganese.</text>
</comment>
<evidence type="ECO:0000256" key="6">
    <source>
        <dbReference type="ARBA" id="ARBA00022827"/>
    </source>
</evidence>
<dbReference type="EMBL" id="BHYK01000011">
    <property type="protein sequence ID" value="GCD10697.1"/>
    <property type="molecule type" value="Genomic_DNA"/>
</dbReference>
<evidence type="ECO:0000256" key="8">
    <source>
        <dbReference type="ARBA" id="ARBA00031306"/>
    </source>
</evidence>
<comment type="catalytic activity">
    <reaction evidence="9 10 12">
        <text>L-threonyl-[protein] + FAD = FMN-L-threonyl-[protein] + AMP + H(+)</text>
        <dbReference type="Rhea" id="RHEA:36847"/>
        <dbReference type="Rhea" id="RHEA-COMP:11060"/>
        <dbReference type="Rhea" id="RHEA-COMP:11061"/>
        <dbReference type="ChEBI" id="CHEBI:15378"/>
        <dbReference type="ChEBI" id="CHEBI:30013"/>
        <dbReference type="ChEBI" id="CHEBI:57692"/>
        <dbReference type="ChEBI" id="CHEBI:74257"/>
        <dbReference type="ChEBI" id="CHEBI:456215"/>
        <dbReference type="EC" id="2.7.1.180"/>
    </reaction>
</comment>
<comment type="subcellular location">
    <subcellularLocation>
        <location evidence="12">Cell inner membrane</location>
        <topology evidence="12">Lipid-anchor</topology>
        <orientation evidence="12">Periplasmic side</orientation>
    </subcellularLocation>
</comment>
<name>A0A401UMC9_9CLOT</name>
<evidence type="ECO:0000256" key="7">
    <source>
        <dbReference type="ARBA" id="ARBA00022842"/>
    </source>
</evidence>
<dbReference type="AlphaFoldDB" id="A0A401UMC9"/>
<keyword evidence="14" id="KW-1185">Reference proteome</keyword>
<keyword evidence="12" id="KW-0472">Membrane</keyword>
<evidence type="ECO:0000256" key="5">
    <source>
        <dbReference type="ARBA" id="ARBA00022723"/>
    </source>
</evidence>
<comment type="similarity">
    <text evidence="10 12">Belongs to the ApbE family.</text>
</comment>